<dbReference type="CDD" id="cd00293">
    <property type="entry name" value="USP-like"/>
    <property type="match status" value="1"/>
</dbReference>
<dbReference type="Gene3D" id="3.40.50.12370">
    <property type="match status" value="1"/>
</dbReference>
<accession>A0A7X4GY65</accession>
<feature type="domain" description="UspA" evidence="2">
    <location>
        <begin position="157"/>
        <end position="280"/>
    </location>
</feature>
<dbReference type="PANTHER" id="PTHR46268">
    <property type="entry name" value="STRESS RESPONSE PROTEIN NHAX"/>
    <property type="match status" value="1"/>
</dbReference>
<proteinExistence type="inferred from homology"/>
<dbReference type="InterPro" id="IPR006016">
    <property type="entry name" value="UspA"/>
</dbReference>
<organism evidence="3 4">
    <name type="scientific">Duganella margarita</name>
    <dbReference type="NCBI Taxonomy" id="2692170"/>
    <lineage>
        <taxon>Bacteria</taxon>
        <taxon>Pseudomonadati</taxon>
        <taxon>Pseudomonadota</taxon>
        <taxon>Betaproteobacteria</taxon>
        <taxon>Burkholderiales</taxon>
        <taxon>Oxalobacteraceae</taxon>
        <taxon>Telluria group</taxon>
        <taxon>Duganella</taxon>
    </lineage>
</organism>
<dbReference type="SUPFAM" id="SSF52402">
    <property type="entry name" value="Adenine nucleotide alpha hydrolases-like"/>
    <property type="match status" value="2"/>
</dbReference>
<evidence type="ECO:0000256" key="1">
    <source>
        <dbReference type="ARBA" id="ARBA00008791"/>
    </source>
</evidence>
<dbReference type="PRINTS" id="PR01438">
    <property type="entry name" value="UNVRSLSTRESS"/>
</dbReference>
<dbReference type="Pfam" id="PF00582">
    <property type="entry name" value="Usp"/>
    <property type="match status" value="1"/>
</dbReference>
<dbReference type="PANTHER" id="PTHR46268:SF15">
    <property type="entry name" value="UNIVERSAL STRESS PROTEIN HP_0031"/>
    <property type="match status" value="1"/>
</dbReference>
<protein>
    <submittedName>
        <fullName evidence="3">Universal stress protein</fullName>
    </submittedName>
</protein>
<sequence>MSYKNILVHADLSPHAAQRYALASQVALSHGAHLVGAAFTGMAVEVYRNAAFAYGGVLLTQEEIEAITSRAEQALASFIAQADAAGNSHERRLSDDDAETGLVLQARYTDLLVLSQNDPSLNGPDLLRTLPEHLALHGGRPVLLVPYAGRYSHIDQHALVAWDGSRAATRAVTDALPLLRQSKRVTLAVFNPQVNDGAHGEQPGADIALYLARHGVKVEVAQQHAPSGLDIGNALLSLAADIGADLLVMGAYGHQRWREIVLGGVTRRVLQSMTLPVLMAH</sequence>
<dbReference type="RefSeq" id="WP_161049457.1">
    <property type="nucleotide sequence ID" value="NZ_WWCR01000004.1"/>
</dbReference>
<dbReference type="Proteomes" id="UP000469734">
    <property type="component" value="Unassembled WGS sequence"/>
</dbReference>
<gene>
    <name evidence="3" type="ORF">GTP56_06415</name>
</gene>
<comment type="caution">
    <text evidence="3">The sequence shown here is derived from an EMBL/GenBank/DDBJ whole genome shotgun (WGS) entry which is preliminary data.</text>
</comment>
<dbReference type="InterPro" id="IPR006015">
    <property type="entry name" value="Universal_stress_UspA"/>
</dbReference>
<dbReference type="AlphaFoldDB" id="A0A7X4GY65"/>
<comment type="similarity">
    <text evidence="1">Belongs to the universal stress protein A family.</text>
</comment>
<evidence type="ECO:0000259" key="2">
    <source>
        <dbReference type="Pfam" id="PF00582"/>
    </source>
</evidence>
<name>A0A7X4GY65_9BURK</name>
<evidence type="ECO:0000313" key="4">
    <source>
        <dbReference type="Proteomes" id="UP000469734"/>
    </source>
</evidence>
<evidence type="ECO:0000313" key="3">
    <source>
        <dbReference type="EMBL" id="MYM71832.1"/>
    </source>
</evidence>
<dbReference type="EMBL" id="WWCR01000004">
    <property type="protein sequence ID" value="MYM71832.1"/>
    <property type="molecule type" value="Genomic_DNA"/>
</dbReference>
<reference evidence="3 4" key="1">
    <citation type="submission" date="2019-12" db="EMBL/GenBank/DDBJ databases">
        <title>Novel species isolated from a subtropical stream in China.</title>
        <authorList>
            <person name="Lu H."/>
        </authorList>
    </citation>
    <scope>NUCLEOTIDE SEQUENCE [LARGE SCALE GENOMIC DNA]</scope>
    <source>
        <strain evidence="3 4">FT134W</strain>
    </source>
</reference>